<dbReference type="EMBL" id="BAABCE010000027">
    <property type="protein sequence ID" value="GAA3591189.1"/>
    <property type="molecule type" value="Genomic_DNA"/>
</dbReference>
<feature type="region of interest" description="Disordered" evidence="1">
    <location>
        <begin position="1"/>
        <end position="43"/>
    </location>
</feature>
<feature type="region of interest" description="Disordered" evidence="1">
    <location>
        <begin position="205"/>
        <end position="235"/>
    </location>
</feature>
<protein>
    <submittedName>
        <fullName evidence="2">Cell wall protein</fullName>
    </submittedName>
</protein>
<organism evidence="2 3">
    <name type="scientific">Streptomyces osmaniensis</name>
    <dbReference type="NCBI Taxonomy" id="593134"/>
    <lineage>
        <taxon>Bacteria</taxon>
        <taxon>Bacillati</taxon>
        <taxon>Actinomycetota</taxon>
        <taxon>Actinomycetes</taxon>
        <taxon>Kitasatosporales</taxon>
        <taxon>Streptomycetaceae</taxon>
        <taxon>Streptomyces</taxon>
    </lineage>
</organism>
<evidence type="ECO:0000256" key="1">
    <source>
        <dbReference type="SAM" id="MobiDB-lite"/>
    </source>
</evidence>
<sequence length="445" mass="48818">MPQRTPSCQLGASRAPQKRVISPRSGDTQCPPQSPDTHIPTPRTEHLIDYSAGQDGLARGACQEVASTKSRRTGPRVWRRAVAWLIAAGLHGRANATTLRVAEDLADRMDYTSGHVRFCVLDMVDRLGISEATVYRHVGYLRELGALAWAVHGSHANSNRAQGLDGYAATATVYAAVIPPSYDHAMGHTVIGSGYEARIVIDQRGQTKAPVDTPGNSPVDNPGSGPLETPSRTGVKEVSQVDLVGGFNYTSQARPPKARIPHQTTLINGRRRTATDVKNAGNETRLVRALVNWTQQVPLRELEFVLRPWTDRGWDGLRIADELNGMCAGVRWRPKNPLAFIRARIAQDTAHQEALANAVAWEDSTAAKNLRSLAALFAPAAIPEPEPARTDEDRRRARLYGWNDWQEVADHLADDQDDAIDLYGEAICKFAINQQSRLESQGAWT</sequence>
<proteinExistence type="predicted"/>
<name>A0ABP6YW35_9ACTN</name>
<gene>
    <name evidence="2" type="ORF">GCM10022295_86050</name>
</gene>
<accession>A0ABP6YW35</accession>
<comment type="caution">
    <text evidence="2">The sequence shown here is derived from an EMBL/GenBank/DDBJ whole genome shotgun (WGS) entry which is preliminary data.</text>
</comment>
<feature type="compositionally biased region" description="Polar residues" evidence="1">
    <location>
        <begin position="1"/>
        <end position="10"/>
    </location>
</feature>
<dbReference type="Proteomes" id="UP001500707">
    <property type="component" value="Unassembled WGS sequence"/>
</dbReference>
<evidence type="ECO:0000313" key="2">
    <source>
        <dbReference type="EMBL" id="GAA3591189.1"/>
    </source>
</evidence>
<reference evidence="3" key="1">
    <citation type="journal article" date="2019" name="Int. J. Syst. Evol. Microbiol.">
        <title>The Global Catalogue of Microorganisms (GCM) 10K type strain sequencing project: providing services to taxonomists for standard genome sequencing and annotation.</title>
        <authorList>
            <consortium name="The Broad Institute Genomics Platform"/>
            <consortium name="The Broad Institute Genome Sequencing Center for Infectious Disease"/>
            <person name="Wu L."/>
            <person name="Ma J."/>
        </authorList>
    </citation>
    <scope>NUCLEOTIDE SEQUENCE [LARGE SCALE GENOMIC DNA]</scope>
    <source>
        <strain evidence="3">JCM 17656</strain>
    </source>
</reference>
<keyword evidence="3" id="KW-1185">Reference proteome</keyword>
<evidence type="ECO:0000313" key="3">
    <source>
        <dbReference type="Proteomes" id="UP001500707"/>
    </source>
</evidence>